<evidence type="ECO:0000313" key="2">
    <source>
        <dbReference type="EMBL" id="GJM49609.1"/>
    </source>
</evidence>
<dbReference type="EMBL" id="BQKA01000011">
    <property type="protein sequence ID" value="GJM49609.1"/>
    <property type="molecule type" value="Genomic_DNA"/>
</dbReference>
<feature type="coiled-coil region" evidence="1">
    <location>
        <begin position="34"/>
        <end position="79"/>
    </location>
</feature>
<reference evidence="2 5" key="1">
    <citation type="submission" date="2021-11" db="EMBL/GenBank/DDBJ databases">
        <title>Draft genome sequence of Capnocytophaga sp. strain KC07075 isolated from cat oral cavity.</title>
        <authorList>
            <person name="Suzuki M."/>
            <person name="Imaoka K."/>
            <person name="Kimura M."/>
            <person name="Morikawa S."/>
            <person name="Maeda K."/>
        </authorList>
    </citation>
    <scope>NUCLEOTIDE SEQUENCE</scope>
    <source>
        <strain evidence="2">KC07075</strain>
        <strain evidence="3 5">KC07079</strain>
    </source>
</reference>
<evidence type="ECO:0000313" key="3">
    <source>
        <dbReference type="EMBL" id="GJM52908.1"/>
    </source>
</evidence>
<evidence type="ECO:0008006" key="6">
    <source>
        <dbReference type="Google" id="ProtNLM"/>
    </source>
</evidence>
<evidence type="ECO:0000256" key="1">
    <source>
        <dbReference type="SAM" id="Coils"/>
    </source>
</evidence>
<comment type="caution">
    <text evidence="2">The sequence shown here is derived from an EMBL/GenBank/DDBJ whole genome shotgun (WGS) entry which is preliminary data.</text>
</comment>
<accession>A0AAV5ASQ5</accession>
<evidence type="ECO:0000313" key="5">
    <source>
        <dbReference type="Proteomes" id="UP001208692"/>
    </source>
</evidence>
<organism evidence="2 4">
    <name type="scientific">Capnocytophaga catalasegens</name>
    <dbReference type="NCBI Taxonomy" id="1004260"/>
    <lineage>
        <taxon>Bacteria</taxon>
        <taxon>Pseudomonadati</taxon>
        <taxon>Bacteroidota</taxon>
        <taxon>Flavobacteriia</taxon>
        <taxon>Flavobacteriales</taxon>
        <taxon>Flavobacteriaceae</taxon>
        <taxon>Capnocytophaga</taxon>
    </lineage>
</organism>
<dbReference type="EMBL" id="BQKB01000022">
    <property type="protein sequence ID" value="GJM52908.1"/>
    <property type="molecule type" value="Genomic_DNA"/>
</dbReference>
<dbReference type="Proteomes" id="UP001207736">
    <property type="component" value="Unassembled WGS sequence"/>
</dbReference>
<name>A0AAV5ASQ5_9FLAO</name>
<sequence>MLMAKKSYAENMKSVKLMIDGLRNHKENLPAGVDEAFINELEALKNKVETLNSEQEKLKADLKSKTEAIEKELKLLAEKQAIARKRTKMDFPQSQWREFGIEDKK</sequence>
<proteinExistence type="predicted"/>
<dbReference type="AlphaFoldDB" id="A0AAV5ASQ5"/>
<dbReference type="Proteomes" id="UP001208692">
    <property type="component" value="Unassembled WGS sequence"/>
</dbReference>
<keyword evidence="5" id="KW-1185">Reference proteome</keyword>
<protein>
    <recommendedName>
        <fullName evidence="6">Membrane-binding protein</fullName>
    </recommendedName>
</protein>
<gene>
    <name evidence="2" type="ORF">RCZ15_05840</name>
    <name evidence="3" type="ORF">RCZ16_12250</name>
</gene>
<evidence type="ECO:0000313" key="4">
    <source>
        <dbReference type="Proteomes" id="UP001207736"/>
    </source>
</evidence>
<keyword evidence="1" id="KW-0175">Coiled coil</keyword>